<name>A0A1V0A876_9ACTN</name>
<keyword evidence="3" id="KW-1185">Reference proteome</keyword>
<feature type="signal peptide" evidence="1">
    <location>
        <begin position="1"/>
        <end position="21"/>
    </location>
</feature>
<feature type="chain" id="PRO_5012753098" description="Subtilisin inhibitor domain-containing protein" evidence="1">
    <location>
        <begin position="22"/>
        <end position="116"/>
    </location>
</feature>
<dbReference type="EMBL" id="CP017717">
    <property type="protein sequence ID" value="AQZ66390.1"/>
    <property type="molecule type" value="Genomic_DNA"/>
</dbReference>
<proteinExistence type="predicted"/>
<dbReference type="AlphaFoldDB" id="A0A1V0A876"/>
<reference evidence="3" key="1">
    <citation type="journal article" date="2017" name="Med. Chem. Commun.">
        <title>Nonomuraea sp. ATCC 55076 harbours the largest actinomycete chromosome to date and the kistamicin biosynthetic gene cluster.</title>
        <authorList>
            <person name="Nazari B."/>
            <person name="Forneris C.C."/>
            <person name="Gibson M.I."/>
            <person name="Moon K."/>
            <person name="Schramma K.R."/>
            <person name="Seyedsayamdost M.R."/>
        </authorList>
    </citation>
    <scope>NUCLEOTIDE SEQUENCE [LARGE SCALE GENOMIC DNA]</scope>
    <source>
        <strain evidence="3">ATCC 55076</strain>
    </source>
</reference>
<dbReference type="RefSeq" id="WP_080042671.1">
    <property type="nucleotide sequence ID" value="NZ_CP017717.1"/>
</dbReference>
<dbReference type="KEGG" id="noa:BKM31_37465"/>
<evidence type="ECO:0000313" key="2">
    <source>
        <dbReference type="EMBL" id="AQZ66390.1"/>
    </source>
</evidence>
<evidence type="ECO:0000256" key="1">
    <source>
        <dbReference type="SAM" id="SignalP"/>
    </source>
</evidence>
<evidence type="ECO:0000313" key="3">
    <source>
        <dbReference type="Proteomes" id="UP000190797"/>
    </source>
</evidence>
<gene>
    <name evidence="2" type="ORF">BKM31_37465</name>
</gene>
<dbReference type="Proteomes" id="UP000190797">
    <property type="component" value="Chromosome"/>
</dbReference>
<sequence length="116" mass="12599">MKRFAAVAGLIVVLAASGATAAAGDGMDRHEVSQEQYDTLIAQCRYSDTGKAKCRAAVKRMYRVGRTDPGLDCRTYSGVTVCGTLKLSRSERRCARDSEAQGLPFRRAEVECYALS</sequence>
<accession>A0A1V0A876</accession>
<dbReference type="STRING" id="1909395.BKM31_37465"/>
<protein>
    <recommendedName>
        <fullName evidence="4">Subtilisin inhibitor domain-containing protein</fullName>
    </recommendedName>
</protein>
<organism evidence="2 3">
    <name type="scientific">[Actinomadura] parvosata subsp. kistnae</name>
    <dbReference type="NCBI Taxonomy" id="1909395"/>
    <lineage>
        <taxon>Bacteria</taxon>
        <taxon>Bacillati</taxon>
        <taxon>Actinomycetota</taxon>
        <taxon>Actinomycetes</taxon>
        <taxon>Streptosporangiales</taxon>
        <taxon>Streptosporangiaceae</taxon>
        <taxon>Nonomuraea</taxon>
    </lineage>
</organism>
<evidence type="ECO:0008006" key="4">
    <source>
        <dbReference type="Google" id="ProtNLM"/>
    </source>
</evidence>
<dbReference type="OrthoDB" id="3536010at2"/>
<keyword evidence="1" id="KW-0732">Signal</keyword>